<dbReference type="EMBL" id="JPKY01000063">
    <property type="protein sequence ID" value="KFH43701.1"/>
    <property type="molecule type" value="Genomic_DNA"/>
</dbReference>
<accession>A0A086T2W9</accession>
<dbReference type="PROSITE" id="PS50181">
    <property type="entry name" value="FBOX"/>
    <property type="match status" value="1"/>
</dbReference>
<dbReference type="HOGENOM" id="CLU_044875_0_0_1"/>
<dbReference type="Pfam" id="PF12937">
    <property type="entry name" value="F-box-like"/>
    <property type="match status" value="1"/>
</dbReference>
<dbReference type="Proteomes" id="UP000029964">
    <property type="component" value="Unassembled WGS sequence"/>
</dbReference>
<dbReference type="InterPro" id="IPR001810">
    <property type="entry name" value="F-box_dom"/>
</dbReference>
<name>A0A086T2W9_HAPC1</name>
<dbReference type="STRING" id="857340.A0A086T2W9"/>
<reference evidence="3" key="1">
    <citation type="journal article" date="2014" name="Genome Announc.">
        <title>Genome sequence and annotation of Acremonium chrysogenum, producer of the beta-lactam antibiotic cephalosporin C.</title>
        <authorList>
            <person name="Terfehr D."/>
            <person name="Dahlmann T.A."/>
            <person name="Specht T."/>
            <person name="Zadra I."/>
            <person name="Kuernsteiner H."/>
            <person name="Kueck U."/>
        </authorList>
    </citation>
    <scope>NUCLEOTIDE SEQUENCE [LARGE SCALE GENOMIC DNA]</scope>
    <source>
        <strain evidence="3">ATCC 11550 / CBS 779.69 / DSM 880 / IAM 14645 / JCM 23072 / IMI 49137</strain>
    </source>
</reference>
<protein>
    <recommendedName>
        <fullName evidence="1">F-box domain-containing protein</fullName>
    </recommendedName>
</protein>
<keyword evidence="3" id="KW-1185">Reference proteome</keyword>
<comment type="caution">
    <text evidence="2">The sequence shown here is derived from an EMBL/GenBank/DDBJ whole genome shotgun (WGS) entry which is preliminary data.</text>
</comment>
<dbReference type="InterPro" id="IPR036047">
    <property type="entry name" value="F-box-like_dom_sf"/>
</dbReference>
<dbReference type="SUPFAM" id="SSF81383">
    <property type="entry name" value="F-box domain"/>
    <property type="match status" value="1"/>
</dbReference>
<feature type="domain" description="F-box" evidence="1">
    <location>
        <begin position="7"/>
        <end position="52"/>
    </location>
</feature>
<dbReference type="OrthoDB" id="9981546at2759"/>
<proteinExistence type="predicted"/>
<dbReference type="AlphaFoldDB" id="A0A086T2W9"/>
<organism evidence="2 3">
    <name type="scientific">Hapsidospora chrysogenum (strain ATCC 11550 / CBS 779.69 / DSM 880 / IAM 14645 / JCM 23072 / IMI 49137)</name>
    <name type="common">Acremonium chrysogenum</name>
    <dbReference type="NCBI Taxonomy" id="857340"/>
    <lineage>
        <taxon>Eukaryota</taxon>
        <taxon>Fungi</taxon>
        <taxon>Dikarya</taxon>
        <taxon>Ascomycota</taxon>
        <taxon>Pezizomycotina</taxon>
        <taxon>Sordariomycetes</taxon>
        <taxon>Hypocreomycetidae</taxon>
        <taxon>Hypocreales</taxon>
        <taxon>Bionectriaceae</taxon>
        <taxon>Hapsidospora</taxon>
    </lineage>
</organism>
<sequence length="257" mass="28551">MSSSDSFTTIDALPNEVLVDILRPFSTKDLLPLASVNHRFHLVVARLLHRRLLDVASLPQNDLILECYHPSAKISTPYLRCQYLNTTTRGGDEVGANGNEPVLADLGRLYSSFRPALAEENRTQRARYRFSAINGPGSPVDDTATEDIYLDEGELFAQLCAVVNLVSTGLRLGLFFTRVNISDGILRVWRDWLADMEQGQASGDGILWVDNHQGVGVRFRVTPGPTDTPIICGPDDHPPVGYQLQYEGRSLYVDSRH</sequence>
<evidence type="ECO:0000313" key="2">
    <source>
        <dbReference type="EMBL" id="KFH43701.1"/>
    </source>
</evidence>
<gene>
    <name evidence="2" type="ORF">ACRE_054960</name>
</gene>
<evidence type="ECO:0000313" key="3">
    <source>
        <dbReference type="Proteomes" id="UP000029964"/>
    </source>
</evidence>
<evidence type="ECO:0000259" key="1">
    <source>
        <dbReference type="PROSITE" id="PS50181"/>
    </source>
</evidence>